<dbReference type="PRINTS" id="PR00300">
    <property type="entry name" value="CLPPROTEASEA"/>
</dbReference>
<reference evidence="11" key="1">
    <citation type="submission" date="2019-12" db="EMBL/GenBank/DDBJ databases">
        <title>Genome sequencing and annotation of Brassica cretica.</title>
        <authorList>
            <person name="Studholme D.J."/>
            <person name="Sarris P.F."/>
        </authorList>
    </citation>
    <scope>NUCLEOTIDE SEQUENCE</scope>
    <source>
        <strain evidence="11">PFS-001/15</strain>
        <tissue evidence="11">Leaf</tissue>
    </source>
</reference>
<organism evidence="11 12">
    <name type="scientific">Brassica cretica</name>
    <name type="common">Mustard</name>
    <dbReference type="NCBI Taxonomy" id="69181"/>
    <lineage>
        <taxon>Eukaryota</taxon>
        <taxon>Viridiplantae</taxon>
        <taxon>Streptophyta</taxon>
        <taxon>Embryophyta</taxon>
        <taxon>Tracheophyta</taxon>
        <taxon>Spermatophyta</taxon>
        <taxon>Magnoliopsida</taxon>
        <taxon>eudicotyledons</taxon>
        <taxon>Gunneridae</taxon>
        <taxon>Pentapetalae</taxon>
        <taxon>rosids</taxon>
        <taxon>malvids</taxon>
        <taxon>Brassicales</taxon>
        <taxon>Brassicaceae</taxon>
        <taxon>Brassiceae</taxon>
        <taxon>Brassica</taxon>
    </lineage>
</organism>
<dbReference type="GO" id="GO:0009507">
    <property type="term" value="C:chloroplast"/>
    <property type="evidence" value="ECO:0007669"/>
    <property type="project" value="UniProtKB-SubCell"/>
</dbReference>
<dbReference type="InterPro" id="IPR004176">
    <property type="entry name" value="Clp_R_N"/>
</dbReference>
<keyword evidence="6" id="KW-0067">ATP-binding</keyword>
<dbReference type="InterPro" id="IPR018368">
    <property type="entry name" value="ClpA/B_CS1"/>
</dbReference>
<dbReference type="InterPro" id="IPR003959">
    <property type="entry name" value="ATPase_AAA_core"/>
</dbReference>
<dbReference type="Gene3D" id="3.40.50.300">
    <property type="entry name" value="P-loop containing nucleotide triphosphate hydrolases"/>
    <property type="match status" value="4"/>
</dbReference>
<dbReference type="InterPro" id="IPR019489">
    <property type="entry name" value="Clp_ATPase_C"/>
</dbReference>
<feature type="compositionally biased region" description="Low complexity" evidence="9">
    <location>
        <begin position="163"/>
        <end position="173"/>
    </location>
</feature>
<dbReference type="SMART" id="SM01086">
    <property type="entry name" value="ClpB_D2-small"/>
    <property type="match status" value="1"/>
</dbReference>
<dbReference type="PROSITE" id="PS00871">
    <property type="entry name" value="CLPAB_2"/>
    <property type="match status" value="1"/>
</dbReference>
<dbReference type="Pfam" id="PF10431">
    <property type="entry name" value="ClpB_D2-small"/>
    <property type="match status" value="1"/>
</dbReference>
<feature type="domain" description="Clp R" evidence="10">
    <location>
        <begin position="85"/>
        <end position="242"/>
    </location>
</feature>
<dbReference type="SMART" id="SM00382">
    <property type="entry name" value="AAA"/>
    <property type="match status" value="2"/>
</dbReference>
<dbReference type="Pfam" id="PF17871">
    <property type="entry name" value="AAA_lid_9"/>
    <property type="match status" value="1"/>
</dbReference>
<keyword evidence="5" id="KW-0547">Nucleotide-binding</keyword>
<accession>A0A8S9FXR2</accession>
<dbReference type="InterPro" id="IPR028299">
    <property type="entry name" value="ClpA/B_CS2"/>
</dbReference>
<feature type="region of interest" description="Disordered" evidence="9">
    <location>
        <begin position="156"/>
        <end position="175"/>
    </location>
</feature>
<dbReference type="PANTHER" id="PTHR11638">
    <property type="entry name" value="ATP-DEPENDENT CLP PROTEASE"/>
    <property type="match status" value="1"/>
</dbReference>
<dbReference type="FunFam" id="3.40.50.300:FF:000025">
    <property type="entry name" value="ATP-dependent Clp protease subunit"/>
    <property type="match status" value="1"/>
</dbReference>
<evidence type="ECO:0000313" key="12">
    <source>
        <dbReference type="Proteomes" id="UP000712281"/>
    </source>
</evidence>
<evidence type="ECO:0000256" key="4">
    <source>
        <dbReference type="ARBA" id="ARBA00022737"/>
    </source>
</evidence>
<name>A0A8S9FXR2_BRACR</name>
<gene>
    <name evidence="11" type="ORF">F2Q68_00021246</name>
</gene>
<keyword evidence="7" id="KW-0143">Chaperone</keyword>
<feature type="region of interest" description="Disordered" evidence="9">
    <location>
        <begin position="701"/>
        <end position="733"/>
    </location>
</feature>
<proteinExistence type="predicted"/>
<dbReference type="Gene3D" id="1.10.8.60">
    <property type="match status" value="2"/>
</dbReference>
<keyword evidence="3" id="KW-0934">Plastid</keyword>
<dbReference type="Gene3D" id="1.10.1780.10">
    <property type="entry name" value="Clp, N-terminal domain"/>
    <property type="match status" value="1"/>
</dbReference>
<dbReference type="GO" id="GO:0034605">
    <property type="term" value="P:cellular response to heat"/>
    <property type="evidence" value="ECO:0007669"/>
    <property type="project" value="TreeGrafter"/>
</dbReference>
<dbReference type="CDD" id="cd00009">
    <property type="entry name" value="AAA"/>
    <property type="match status" value="2"/>
</dbReference>
<dbReference type="Proteomes" id="UP000712281">
    <property type="component" value="Unassembled WGS sequence"/>
</dbReference>
<dbReference type="Pfam" id="PF07724">
    <property type="entry name" value="AAA_2"/>
    <property type="match status" value="1"/>
</dbReference>
<evidence type="ECO:0000256" key="8">
    <source>
        <dbReference type="PROSITE-ProRule" id="PRU01251"/>
    </source>
</evidence>
<keyword evidence="4 8" id="KW-0677">Repeat</keyword>
<keyword evidence="2" id="KW-0150">Chloroplast</keyword>
<dbReference type="InterPro" id="IPR036628">
    <property type="entry name" value="Clp_N_dom_sf"/>
</dbReference>
<dbReference type="GO" id="GO:0005524">
    <property type="term" value="F:ATP binding"/>
    <property type="evidence" value="ECO:0007669"/>
    <property type="project" value="UniProtKB-KW"/>
</dbReference>
<evidence type="ECO:0000256" key="3">
    <source>
        <dbReference type="ARBA" id="ARBA00022640"/>
    </source>
</evidence>
<evidence type="ECO:0000256" key="6">
    <source>
        <dbReference type="ARBA" id="ARBA00022840"/>
    </source>
</evidence>
<dbReference type="InterPro" id="IPR001270">
    <property type="entry name" value="ClpA/B"/>
</dbReference>
<dbReference type="CDD" id="cd19499">
    <property type="entry name" value="RecA-like_ClpB_Hsp104-like"/>
    <property type="match status" value="1"/>
</dbReference>
<dbReference type="PROSITE" id="PS51903">
    <property type="entry name" value="CLP_R"/>
    <property type="match status" value="2"/>
</dbReference>
<sequence length="1088" mass="118941">MEVLSTSSPLTLHSRRLASSSSNRIDSSSSHVASFAASSLSSFASSYLGVSLSNCKIQRFSTTATNFHRFPPKKRKKFTPISAVFERFTERAIRAIIFSQKEAKSLGKDMVYPQHLLLGLIAEDRDPQGFLGSGVTVDKAREVVWSIWDEANSDSNLSKQQEESSTSSYSKSTDMPFSISTKRVFEAAVEYSRTLDCQYIAPEHIAVGLFTVDDGSAGRVLKRLGANMNLLTAAALTRLKGEIAKDGREPPSSPNARIFGPGRTKTKSVLEQFCVDLTARAAEGLIDPVIGREKEVERVIQILCRRTKNNPILLGEAGVGKTAIAEGLAISIAEANAPGFLLQEESSTSSYSKSTDMPFSISTKRVFEAAVEYSRTLDCQYIAPEHIAVGLFTVDDGSAGRVLKRLGANMNLLTAAALTRLKGEIAKDGREPPSSPNARIFGPGRTKTKSVLEQFCVDLTARAAEGLIDPVIGREKEVERVIQILCRRTKNNPILLGEAGVGKTAIAEGLAISIAEANAPGFLLGKRIMSLDIGLLMAGAKERGELESRGSGLDIANLLKPSLGRGELQCIASTTLDEFRSQFEKDKALARRFQPVLIDEPSEEDAVKILLGLREKYEAHHNCKYTMEAIDAAVYLSSRYIADRFLPDKAIDLIDEAGSRARIEAFRKKKDDATCILSKPPDDYWQEIRIVQAMHEVVLSSRQNQDDGSDESGELVEESSLPPAAGNDEPIQVGPDDIAAVASAWSGIPVQQITADERMLLMGLEEKLRSRVVGQDEAVAAISRAVKRSRVGLKDPDRPIAAMLFCGPTGVGKTELTKALSANYFGSEESILRLDMSEYMERHTVSKLIGSPPGYVGFEEGGMLTEAIRRRPFTVVLFDEIEKAHPDIFNILLQLFEDGHLTDSQGRRVSFKNALIIMTSNVGSSAIAKGRHGSIGFILDDDEEEASYAGMKATVVEELKNYFRPELLNRIDEIVIFRQLEKAQMMEILNLMLQDLKSRLVALGVGLEVSEPVKELICRQGYDPSYGARPLRRTVTEIVEDPLSEAFLAGNFKPGDTAFVVLDDTGNPSVRTNPDSSTVRVTDKKSIA</sequence>
<feature type="region of interest" description="Disordered" evidence="9">
    <location>
        <begin position="1065"/>
        <end position="1088"/>
    </location>
</feature>
<evidence type="ECO:0000256" key="1">
    <source>
        <dbReference type="ARBA" id="ARBA00004229"/>
    </source>
</evidence>
<feature type="domain" description="Clp R" evidence="10">
    <location>
        <begin position="350"/>
        <end position="424"/>
    </location>
</feature>
<dbReference type="SUPFAM" id="SSF52540">
    <property type="entry name" value="P-loop containing nucleoside triphosphate hydrolases"/>
    <property type="match status" value="3"/>
</dbReference>
<evidence type="ECO:0000313" key="11">
    <source>
        <dbReference type="EMBL" id="KAF2537226.1"/>
    </source>
</evidence>
<dbReference type="InterPro" id="IPR003593">
    <property type="entry name" value="AAA+_ATPase"/>
</dbReference>
<dbReference type="EMBL" id="QGKW02002228">
    <property type="protein sequence ID" value="KAF2537226.1"/>
    <property type="molecule type" value="Genomic_DNA"/>
</dbReference>
<evidence type="ECO:0000256" key="9">
    <source>
        <dbReference type="SAM" id="MobiDB-lite"/>
    </source>
</evidence>
<dbReference type="Gene3D" id="4.10.860.10">
    <property type="entry name" value="UVR domain"/>
    <property type="match status" value="1"/>
</dbReference>
<dbReference type="SUPFAM" id="SSF81923">
    <property type="entry name" value="Double Clp-N motif"/>
    <property type="match status" value="2"/>
</dbReference>
<evidence type="ECO:0000256" key="2">
    <source>
        <dbReference type="ARBA" id="ARBA00022528"/>
    </source>
</evidence>
<comment type="caution">
    <text evidence="11">The sequence shown here is derived from an EMBL/GenBank/DDBJ whole genome shotgun (WGS) entry which is preliminary data.</text>
</comment>
<feature type="compositionally biased region" description="Polar residues" evidence="9">
    <location>
        <begin position="1066"/>
        <end position="1080"/>
    </location>
</feature>
<evidence type="ECO:0000259" key="10">
    <source>
        <dbReference type="PROSITE" id="PS51903"/>
    </source>
</evidence>
<dbReference type="Pfam" id="PF02861">
    <property type="entry name" value="Clp_N"/>
    <property type="match status" value="2"/>
</dbReference>
<dbReference type="InterPro" id="IPR041546">
    <property type="entry name" value="ClpA/ClpB_AAA_lid"/>
</dbReference>
<dbReference type="AlphaFoldDB" id="A0A8S9FXR2"/>
<dbReference type="PROSITE" id="PS00870">
    <property type="entry name" value="CLPAB_1"/>
    <property type="match status" value="1"/>
</dbReference>
<dbReference type="PANTHER" id="PTHR11638:SF185">
    <property type="entry name" value="ATP-DEPENDENT CLP PROTEASE ATP-BINDING SUBUNIT"/>
    <property type="match status" value="1"/>
</dbReference>
<comment type="subcellular location">
    <subcellularLocation>
        <location evidence="1">Plastid</location>
        <location evidence="1">Chloroplast</location>
    </subcellularLocation>
</comment>
<dbReference type="InterPro" id="IPR027417">
    <property type="entry name" value="P-loop_NTPase"/>
</dbReference>
<dbReference type="GO" id="GO:0016887">
    <property type="term" value="F:ATP hydrolysis activity"/>
    <property type="evidence" value="ECO:0007669"/>
    <property type="project" value="InterPro"/>
</dbReference>
<feature type="compositionally biased region" description="Acidic residues" evidence="9">
    <location>
        <begin position="707"/>
        <end position="717"/>
    </location>
</feature>
<dbReference type="FunFam" id="1.10.1780.10:FF:000004">
    <property type="entry name" value="ATP-dependent Clp protease ATP-binding subunit ClpC"/>
    <property type="match status" value="1"/>
</dbReference>
<evidence type="ECO:0000256" key="7">
    <source>
        <dbReference type="ARBA" id="ARBA00023186"/>
    </source>
</evidence>
<dbReference type="InterPro" id="IPR050130">
    <property type="entry name" value="ClpA_ClpB"/>
</dbReference>
<evidence type="ECO:0000256" key="5">
    <source>
        <dbReference type="ARBA" id="ARBA00022741"/>
    </source>
</evidence>
<protein>
    <recommendedName>
        <fullName evidence="10">Clp R domain-containing protein</fullName>
    </recommendedName>
</protein>